<sequence>VAIFHIVDKLTPKIRFMSINENPVAVGIYVFGYLLFFGLILHAALTTSL</sequence>
<reference evidence="7" key="1">
    <citation type="journal article" date="2014" name="Front. Microbiol.">
        <title>High frequency of phylogenetically diverse reductive dehalogenase-homologous genes in deep subseafloor sedimentary metagenomes.</title>
        <authorList>
            <person name="Kawai M."/>
            <person name="Futagami T."/>
            <person name="Toyoda A."/>
            <person name="Takaki Y."/>
            <person name="Nishi S."/>
            <person name="Hori S."/>
            <person name="Arai W."/>
            <person name="Tsubouchi T."/>
            <person name="Morono Y."/>
            <person name="Uchiyama I."/>
            <person name="Ito T."/>
            <person name="Fujiyama A."/>
            <person name="Inagaki F."/>
            <person name="Takami H."/>
        </authorList>
    </citation>
    <scope>NUCLEOTIDE SEQUENCE</scope>
    <source>
        <strain evidence="7">Expedition CK06-06</strain>
    </source>
</reference>
<feature type="non-terminal residue" evidence="7">
    <location>
        <position position="1"/>
    </location>
</feature>
<dbReference type="AlphaFoldDB" id="X1QXP0"/>
<evidence type="ECO:0000256" key="2">
    <source>
        <dbReference type="ARBA" id="ARBA00022475"/>
    </source>
</evidence>
<accession>X1QXP0</accession>
<keyword evidence="3 6" id="KW-0812">Transmembrane</keyword>
<dbReference type="Pfam" id="PF03994">
    <property type="entry name" value="DUF350"/>
    <property type="match status" value="1"/>
</dbReference>
<evidence type="ECO:0000256" key="1">
    <source>
        <dbReference type="ARBA" id="ARBA00004651"/>
    </source>
</evidence>
<keyword evidence="2" id="KW-1003">Cell membrane</keyword>
<dbReference type="GO" id="GO:0005886">
    <property type="term" value="C:plasma membrane"/>
    <property type="evidence" value="ECO:0007669"/>
    <property type="project" value="UniProtKB-SubCell"/>
</dbReference>
<dbReference type="EMBL" id="BARW01004043">
    <property type="protein sequence ID" value="GAI59566.1"/>
    <property type="molecule type" value="Genomic_DNA"/>
</dbReference>
<protein>
    <submittedName>
        <fullName evidence="7">Uncharacterized protein</fullName>
    </submittedName>
</protein>
<name>X1QXP0_9ZZZZ</name>
<evidence type="ECO:0000313" key="7">
    <source>
        <dbReference type="EMBL" id="GAI59566.1"/>
    </source>
</evidence>
<keyword evidence="4 6" id="KW-1133">Transmembrane helix</keyword>
<evidence type="ECO:0000256" key="4">
    <source>
        <dbReference type="ARBA" id="ARBA00022989"/>
    </source>
</evidence>
<feature type="transmembrane region" description="Helical" evidence="6">
    <location>
        <begin position="26"/>
        <end position="45"/>
    </location>
</feature>
<gene>
    <name evidence="7" type="ORF">S12H4_09794</name>
</gene>
<comment type="subcellular location">
    <subcellularLocation>
        <location evidence="1">Cell membrane</location>
        <topology evidence="1">Multi-pass membrane protein</topology>
    </subcellularLocation>
</comment>
<keyword evidence="5 6" id="KW-0472">Membrane</keyword>
<organism evidence="7">
    <name type="scientific">marine sediment metagenome</name>
    <dbReference type="NCBI Taxonomy" id="412755"/>
    <lineage>
        <taxon>unclassified sequences</taxon>
        <taxon>metagenomes</taxon>
        <taxon>ecological metagenomes</taxon>
    </lineage>
</organism>
<evidence type="ECO:0000256" key="6">
    <source>
        <dbReference type="SAM" id="Phobius"/>
    </source>
</evidence>
<comment type="caution">
    <text evidence="7">The sequence shown here is derived from an EMBL/GenBank/DDBJ whole genome shotgun (WGS) entry which is preliminary data.</text>
</comment>
<evidence type="ECO:0000256" key="3">
    <source>
        <dbReference type="ARBA" id="ARBA00022692"/>
    </source>
</evidence>
<proteinExistence type="predicted"/>
<dbReference type="InterPro" id="IPR007140">
    <property type="entry name" value="DUF350"/>
</dbReference>
<evidence type="ECO:0000256" key="5">
    <source>
        <dbReference type="ARBA" id="ARBA00023136"/>
    </source>
</evidence>